<evidence type="ECO:0000256" key="8">
    <source>
        <dbReference type="ARBA" id="ARBA00023125"/>
    </source>
</evidence>
<evidence type="ECO:0000259" key="15">
    <source>
        <dbReference type="PROSITE" id="PS50053"/>
    </source>
</evidence>
<feature type="binding site" evidence="13">
    <location>
        <position position="239"/>
    </location>
    <ligand>
        <name>Zn(2+)</name>
        <dbReference type="ChEBI" id="CHEBI:29105"/>
    </ligand>
</feature>
<feature type="domain" description="C2H2-type" evidence="16">
    <location>
        <begin position="702"/>
        <end position="729"/>
    </location>
</feature>
<reference evidence="19" key="1">
    <citation type="submission" date="2022-01" db="UniProtKB">
        <authorList>
            <consortium name="EnsemblMetazoa"/>
        </authorList>
    </citation>
    <scope>IDENTIFICATION</scope>
</reference>
<dbReference type="SMART" id="SM00692">
    <property type="entry name" value="DM3"/>
    <property type="match status" value="1"/>
</dbReference>
<feature type="domain" description="C2H2-type" evidence="16">
    <location>
        <begin position="823"/>
        <end position="850"/>
    </location>
</feature>
<comment type="subcellular location">
    <subcellularLocation>
        <location evidence="1">Nucleus</location>
    </subcellularLocation>
</comment>
<dbReference type="FunFam" id="3.30.160.60:FF:002343">
    <property type="entry name" value="Zinc finger protein 33A"/>
    <property type="match status" value="1"/>
</dbReference>
<keyword evidence="8 12" id="KW-0238">DNA-binding</keyword>
<evidence type="ECO:0008006" key="21">
    <source>
        <dbReference type="Google" id="ProtNLM"/>
    </source>
</evidence>
<keyword evidence="10" id="KW-0539">Nucleus</keyword>
<dbReference type="SMART" id="SM00355">
    <property type="entry name" value="ZnF_C2H2"/>
    <property type="match status" value="18"/>
</dbReference>
<feature type="domain" description="Ubiquitin-like" evidence="15">
    <location>
        <begin position="1"/>
        <end position="62"/>
    </location>
</feature>
<dbReference type="FunFam" id="3.30.160.60:FF:000446">
    <property type="entry name" value="Zinc finger protein"/>
    <property type="match status" value="1"/>
</dbReference>
<evidence type="ECO:0000256" key="2">
    <source>
        <dbReference type="ARBA" id="ARBA00006991"/>
    </source>
</evidence>
<dbReference type="GO" id="GO:0003677">
    <property type="term" value="F:DNA binding"/>
    <property type="evidence" value="ECO:0007669"/>
    <property type="project" value="UniProtKB-UniRule"/>
</dbReference>
<dbReference type="Pfam" id="PF07776">
    <property type="entry name" value="zf-AD"/>
    <property type="match status" value="1"/>
</dbReference>
<dbReference type="SUPFAM" id="SSF57716">
    <property type="entry name" value="Glucocorticoid receptor-like (DNA-binding domain)"/>
    <property type="match status" value="2"/>
</dbReference>
<feature type="domain" description="THAP-type" evidence="17">
    <location>
        <begin position="75"/>
        <end position="161"/>
    </location>
</feature>
<dbReference type="InterPro" id="IPR000626">
    <property type="entry name" value="Ubiquitin-like_dom"/>
</dbReference>
<evidence type="ECO:0000256" key="7">
    <source>
        <dbReference type="ARBA" id="ARBA00023015"/>
    </source>
</evidence>
<dbReference type="PANTHER" id="PTHR24394:SF44">
    <property type="entry name" value="ZINC FINGER PROTEIN 271-LIKE"/>
    <property type="match status" value="1"/>
</dbReference>
<evidence type="ECO:0000259" key="16">
    <source>
        <dbReference type="PROSITE" id="PS50157"/>
    </source>
</evidence>
<dbReference type="InterPro" id="IPR012934">
    <property type="entry name" value="Znf_AD"/>
</dbReference>
<protein>
    <recommendedName>
        <fullName evidence="21">Zinc finger protein</fullName>
    </recommendedName>
</protein>
<feature type="region of interest" description="Disordered" evidence="14">
    <location>
        <begin position="307"/>
        <end position="328"/>
    </location>
</feature>
<dbReference type="OMA" id="YYQHRMI"/>
<dbReference type="SMART" id="SM00980">
    <property type="entry name" value="THAP"/>
    <property type="match status" value="1"/>
</dbReference>
<sequence>MKLVVKNNFGETVTLQIQPEETFIDLKKRVECEAGISLDLTDITSNGKNMLDTQKVMEYFMSGVTLSEGEKEEEVNNVACSVPGCGNTKASNDDKVFFDFPQEEIRCHQWVLYCQRLSMISGKHRLSLSNDSAICSDHFRTDQFVKNTTTLLKRTAVPCINPELPAVDSLKYGNIQKIRPTKSDDTTADELICRLCAKGCRDCIFIYSKEGRRLELAEKINSILPVNVKMMDNLPKQVCGPCIEQLNSLSYLAKLSTTSESRLNEVMSENTPKNIVLTDGRDVTLQPTEQSCPLCYEGWIGKLEEENKEKEEKEPEPEQAPLPEEAPFPASQIKSEINQISTDESTQETTLSSTEEKTYKCRVCREEFEEFPSVVQHSFSHFEDGFYQCVLCEVCYPSPTAMVDHLFSHKPQNNACQECEMSFKTEAELTNHICDTNKPLIKCKMCSKSFRSQSRLEFHMHFHNNINQVYCETCGKGFPDEIKLYKHTVQLHGNEKNKCDDCGKIFSTVNSLKYHEKSHQGTNCKPYVCEWCGKGFIRKSMLRNHVTSTHRLIQEVTCFTCKNCKEAFATTTLAVAHMESKHGETEGKGDEQSYSFEMHTVSRLFICEYCEKHFAQGKILNKHREDHVTDNPYSCKYCSQTFPSFAEQSKHKSTHKDTDIPLEYHSEINIPVNYLCEFCNRCFLNHLKFTEHLTIHYGPEPYVCRLCNLKFATLQEVSQHRLTHGSNEPFEEFDFNRPYECHYCNKCFAIEDALVKHIRMHTGEKPFICDQCGKGFSQSSGLNTHKKVHSDLRPYSCPLCPRTFKIKGDRDVHIRKHSGDRPYKCEFCGKAFMTQHVYSQHRKIHTGERPYKCDVCGIAFRRSHVLTVHKRIHTGEKPNICDICGKRYRQKGDMLKHRRAQHGNIKIQGAHFLNLPIVEVLNKIV</sequence>
<evidence type="ECO:0000256" key="4">
    <source>
        <dbReference type="ARBA" id="ARBA00022737"/>
    </source>
</evidence>
<dbReference type="FunFam" id="3.30.160.60:FF:000016">
    <property type="entry name" value="zinc finger protein 37 homolog"/>
    <property type="match status" value="1"/>
</dbReference>
<dbReference type="OrthoDB" id="3437960at2759"/>
<dbReference type="GO" id="GO:0005634">
    <property type="term" value="C:nucleus"/>
    <property type="evidence" value="ECO:0007669"/>
    <property type="project" value="UniProtKB-SubCell"/>
</dbReference>
<evidence type="ECO:0000256" key="9">
    <source>
        <dbReference type="ARBA" id="ARBA00023163"/>
    </source>
</evidence>
<feature type="domain" description="C2H2-type" evidence="16">
    <location>
        <begin position="795"/>
        <end position="822"/>
    </location>
</feature>
<dbReference type="Gene3D" id="3.40.1800.20">
    <property type="match status" value="1"/>
</dbReference>
<dbReference type="PROSITE" id="PS50157">
    <property type="entry name" value="ZINC_FINGER_C2H2_2"/>
    <property type="match status" value="15"/>
</dbReference>
<dbReference type="GO" id="GO:0000981">
    <property type="term" value="F:DNA-binding transcription factor activity, RNA polymerase II-specific"/>
    <property type="evidence" value="ECO:0007669"/>
    <property type="project" value="TreeGrafter"/>
</dbReference>
<dbReference type="InterPro" id="IPR006612">
    <property type="entry name" value="THAP_Znf"/>
</dbReference>
<keyword evidence="7" id="KW-0805">Transcription regulation</keyword>
<dbReference type="GO" id="GO:0008270">
    <property type="term" value="F:zinc ion binding"/>
    <property type="evidence" value="ECO:0007669"/>
    <property type="project" value="UniProtKB-UniRule"/>
</dbReference>
<evidence type="ECO:0000256" key="6">
    <source>
        <dbReference type="ARBA" id="ARBA00022833"/>
    </source>
</evidence>
<evidence type="ECO:0000256" key="5">
    <source>
        <dbReference type="ARBA" id="ARBA00022771"/>
    </source>
</evidence>
<evidence type="ECO:0000256" key="10">
    <source>
        <dbReference type="ARBA" id="ARBA00023242"/>
    </source>
</evidence>
<dbReference type="Gene3D" id="3.10.20.90">
    <property type="entry name" value="Phosphatidylinositol 3-kinase Catalytic Subunit, Chain A, domain 1"/>
    <property type="match status" value="1"/>
</dbReference>
<keyword evidence="6 13" id="KW-0862">Zinc</keyword>
<feature type="domain" description="C2H2-type" evidence="16">
    <location>
        <begin position="559"/>
        <end position="586"/>
    </location>
</feature>
<dbReference type="InterPro" id="IPR036236">
    <property type="entry name" value="Znf_C2H2_sf"/>
</dbReference>
<dbReference type="FunFam" id="3.30.160.60:FF:000557">
    <property type="entry name" value="zinc finger and SCAN domain-containing protein 29"/>
    <property type="match status" value="1"/>
</dbReference>
<feature type="domain" description="ZAD" evidence="18">
    <location>
        <begin position="191"/>
        <end position="266"/>
    </location>
</feature>
<feature type="domain" description="C2H2-type" evidence="16">
    <location>
        <begin position="527"/>
        <end position="550"/>
    </location>
</feature>
<feature type="domain" description="C2H2-type" evidence="16">
    <location>
        <begin position="851"/>
        <end position="878"/>
    </location>
</feature>
<organism evidence="19 20">
    <name type="scientific">Cimex lectularius</name>
    <name type="common">Bed bug</name>
    <name type="synonym">Acanthia lectularia</name>
    <dbReference type="NCBI Taxonomy" id="79782"/>
    <lineage>
        <taxon>Eukaryota</taxon>
        <taxon>Metazoa</taxon>
        <taxon>Ecdysozoa</taxon>
        <taxon>Arthropoda</taxon>
        <taxon>Hexapoda</taxon>
        <taxon>Insecta</taxon>
        <taxon>Pterygota</taxon>
        <taxon>Neoptera</taxon>
        <taxon>Paraneoptera</taxon>
        <taxon>Hemiptera</taxon>
        <taxon>Heteroptera</taxon>
        <taxon>Panheteroptera</taxon>
        <taxon>Cimicomorpha</taxon>
        <taxon>Cimicidae</taxon>
        <taxon>Cimex</taxon>
    </lineage>
</organism>
<dbReference type="EnsemblMetazoa" id="XM_014400606.2">
    <property type="protein sequence ID" value="XP_014256092.1"/>
    <property type="gene ID" value="LOC106670354"/>
</dbReference>
<evidence type="ECO:0000313" key="20">
    <source>
        <dbReference type="Proteomes" id="UP000494040"/>
    </source>
</evidence>
<dbReference type="Proteomes" id="UP000494040">
    <property type="component" value="Unassembled WGS sequence"/>
</dbReference>
<evidence type="ECO:0000256" key="3">
    <source>
        <dbReference type="ARBA" id="ARBA00022723"/>
    </source>
</evidence>
<dbReference type="PROSITE" id="PS50053">
    <property type="entry name" value="UBIQUITIN_2"/>
    <property type="match status" value="1"/>
</dbReference>
<feature type="domain" description="C2H2-type" evidence="16">
    <location>
        <begin position="879"/>
        <end position="907"/>
    </location>
</feature>
<gene>
    <name evidence="19" type="primary">106670354</name>
</gene>
<dbReference type="PANTHER" id="PTHR24394">
    <property type="entry name" value="ZINC FINGER PROTEIN"/>
    <property type="match status" value="1"/>
</dbReference>
<feature type="domain" description="C2H2-type" evidence="16">
    <location>
        <begin position="441"/>
        <end position="468"/>
    </location>
</feature>
<dbReference type="FunFam" id="3.30.160.60:FF:000065">
    <property type="entry name" value="B-cell CLL/lymphoma 6, member B"/>
    <property type="match status" value="1"/>
</dbReference>
<dbReference type="InterPro" id="IPR029071">
    <property type="entry name" value="Ubiquitin-like_domsf"/>
</dbReference>
<feature type="binding site" evidence="13">
    <location>
        <position position="193"/>
    </location>
    <ligand>
        <name>Zn(2+)</name>
        <dbReference type="ChEBI" id="CHEBI:29105"/>
    </ligand>
</feature>
<name>A0A8I6S0T9_CIMLE</name>
<feature type="binding site" evidence="13">
    <location>
        <position position="242"/>
    </location>
    <ligand>
        <name>Zn(2+)</name>
        <dbReference type="ChEBI" id="CHEBI:29105"/>
    </ligand>
</feature>
<evidence type="ECO:0000256" key="12">
    <source>
        <dbReference type="PROSITE-ProRule" id="PRU00309"/>
    </source>
</evidence>
<evidence type="ECO:0000259" key="18">
    <source>
        <dbReference type="PROSITE" id="PS51915"/>
    </source>
</evidence>
<keyword evidence="5 11" id="KW-0863">Zinc-finger</keyword>
<feature type="domain" description="C2H2-type" evidence="16">
    <location>
        <begin position="497"/>
        <end position="524"/>
    </location>
</feature>
<evidence type="ECO:0000259" key="17">
    <source>
        <dbReference type="PROSITE" id="PS50950"/>
    </source>
</evidence>
<dbReference type="EnsemblMetazoa" id="XM_014400605.2">
    <property type="protein sequence ID" value="XP_014256091.1"/>
    <property type="gene ID" value="LOC106670354"/>
</dbReference>
<dbReference type="InterPro" id="IPR013087">
    <property type="entry name" value="Znf_C2H2_type"/>
</dbReference>
<keyword evidence="4" id="KW-0677">Repeat</keyword>
<accession>A0A8I6S0T9</accession>
<keyword evidence="9" id="KW-0804">Transcription</keyword>
<dbReference type="PROSITE" id="PS50950">
    <property type="entry name" value="ZF_THAP"/>
    <property type="match status" value="1"/>
</dbReference>
<feature type="domain" description="C2H2-type" evidence="16">
    <location>
        <begin position="767"/>
        <end position="794"/>
    </location>
</feature>
<evidence type="ECO:0000313" key="19">
    <source>
        <dbReference type="EnsemblMetazoa" id="XP_014256091.1"/>
    </source>
</evidence>
<dbReference type="Pfam" id="PF00096">
    <property type="entry name" value="zf-C2H2"/>
    <property type="match status" value="6"/>
</dbReference>
<dbReference type="KEGG" id="clec:106670354"/>
<dbReference type="PROSITE" id="PS51915">
    <property type="entry name" value="ZAD"/>
    <property type="match status" value="1"/>
</dbReference>
<dbReference type="SUPFAM" id="SSF57667">
    <property type="entry name" value="beta-beta-alpha zinc fingers"/>
    <property type="match status" value="9"/>
</dbReference>
<dbReference type="AlphaFoldDB" id="A0A8I6S0T9"/>
<evidence type="ECO:0000256" key="1">
    <source>
        <dbReference type="ARBA" id="ARBA00004123"/>
    </source>
</evidence>
<dbReference type="Gene3D" id="3.30.160.60">
    <property type="entry name" value="Classic Zinc Finger"/>
    <property type="match status" value="12"/>
</dbReference>
<feature type="domain" description="C2H2-type" evidence="16">
    <location>
        <begin position="739"/>
        <end position="766"/>
    </location>
</feature>
<feature type="domain" description="C2H2-type" evidence="16">
    <location>
        <begin position="605"/>
        <end position="632"/>
    </location>
</feature>
<dbReference type="SUPFAM" id="SSF54236">
    <property type="entry name" value="Ubiquitin-like"/>
    <property type="match status" value="1"/>
</dbReference>
<evidence type="ECO:0000256" key="14">
    <source>
        <dbReference type="SAM" id="MobiDB-lite"/>
    </source>
</evidence>
<proteinExistence type="inferred from homology"/>
<dbReference type="FunFam" id="3.30.160.60:FF:001156">
    <property type="entry name" value="Zinc finger protein 407"/>
    <property type="match status" value="1"/>
</dbReference>
<dbReference type="Pfam" id="PF05485">
    <property type="entry name" value="THAP"/>
    <property type="match status" value="1"/>
</dbReference>
<keyword evidence="3 13" id="KW-0479">Metal-binding</keyword>
<comment type="similarity">
    <text evidence="2">Belongs to the krueppel C2H2-type zinc-finger protein family.</text>
</comment>
<feature type="domain" description="C2H2-type" evidence="16">
    <location>
        <begin position="633"/>
        <end position="660"/>
    </location>
</feature>
<evidence type="ECO:0000256" key="13">
    <source>
        <dbReference type="PROSITE-ProRule" id="PRU01263"/>
    </source>
</evidence>
<keyword evidence="20" id="KW-1185">Reference proteome</keyword>
<feature type="binding site" evidence="13">
    <location>
        <position position="196"/>
    </location>
    <ligand>
        <name>Zn(2+)</name>
        <dbReference type="ChEBI" id="CHEBI:29105"/>
    </ligand>
</feature>
<feature type="domain" description="C2H2-type" evidence="16">
    <location>
        <begin position="674"/>
        <end position="701"/>
    </location>
</feature>
<evidence type="ECO:0000256" key="11">
    <source>
        <dbReference type="PROSITE-ProRule" id="PRU00042"/>
    </source>
</evidence>
<feature type="domain" description="C2H2-type" evidence="16">
    <location>
        <begin position="469"/>
        <end position="497"/>
    </location>
</feature>
<dbReference type="PROSITE" id="PS00028">
    <property type="entry name" value="ZINC_FINGER_C2H2_1"/>
    <property type="match status" value="17"/>
</dbReference>